<organism evidence="1 2">
    <name type="scientific">Paenibacillus harenae</name>
    <dbReference type="NCBI Taxonomy" id="306543"/>
    <lineage>
        <taxon>Bacteria</taxon>
        <taxon>Bacillati</taxon>
        <taxon>Bacillota</taxon>
        <taxon>Bacilli</taxon>
        <taxon>Bacillales</taxon>
        <taxon>Paenibacillaceae</taxon>
        <taxon>Paenibacillus</taxon>
    </lineage>
</organism>
<keyword evidence="2" id="KW-1185">Reference proteome</keyword>
<comment type="caution">
    <text evidence="1">The sequence shown here is derived from an EMBL/GenBank/DDBJ whole genome shotgun (WGS) entry which is preliminary data.</text>
</comment>
<dbReference type="Proteomes" id="UP001229346">
    <property type="component" value="Unassembled WGS sequence"/>
</dbReference>
<evidence type="ECO:0000313" key="1">
    <source>
        <dbReference type="EMBL" id="MDQ0111975.1"/>
    </source>
</evidence>
<dbReference type="RefSeq" id="WP_307202431.1">
    <property type="nucleotide sequence ID" value="NZ_JAUSSU010000003.1"/>
</dbReference>
<dbReference type="EMBL" id="JAUSSU010000003">
    <property type="protein sequence ID" value="MDQ0111975.1"/>
    <property type="molecule type" value="Genomic_DNA"/>
</dbReference>
<accession>A0ABT9TX74</accession>
<sequence length="109" mass="12685">MSINKKSSRRISVRDDNYIWTVSPGSGYIIMIAEHEITRGMRLEVYVESDIDSAWVNFPNTEHLNMKIVRPSDVEYFICQALDQGWTPKVKGIPVVFDFDSKFLKRRLS</sequence>
<protein>
    <submittedName>
        <fullName evidence="1">Uncharacterized protein</fullName>
    </submittedName>
</protein>
<name>A0ABT9TX74_PAEHA</name>
<evidence type="ECO:0000313" key="2">
    <source>
        <dbReference type="Proteomes" id="UP001229346"/>
    </source>
</evidence>
<gene>
    <name evidence="1" type="ORF">J2T15_001410</name>
</gene>
<reference evidence="1 2" key="1">
    <citation type="submission" date="2023-07" db="EMBL/GenBank/DDBJ databases">
        <title>Sorghum-associated microbial communities from plants grown in Nebraska, USA.</title>
        <authorList>
            <person name="Schachtman D."/>
        </authorList>
    </citation>
    <scope>NUCLEOTIDE SEQUENCE [LARGE SCALE GENOMIC DNA]</scope>
    <source>
        <strain evidence="1 2">CC482</strain>
    </source>
</reference>
<proteinExistence type="predicted"/>